<proteinExistence type="evidence at transcript level"/>
<protein>
    <recommendedName>
        <fullName evidence="11">Odorant receptor</fullName>
    </recommendedName>
</protein>
<feature type="transmembrane region" description="Helical" evidence="11">
    <location>
        <begin position="297"/>
        <end position="317"/>
    </location>
</feature>
<evidence type="ECO:0000313" key="12">
    <source>
        <dbReference type="EMBL" id="UZH23379.1"/>
    </source>
</evidence>
<evidence type="ECO:0000256" key="4">
    <source>
        <dbReference type="ARBA" id="ARBA00022692"/>
    </source>
</evidence>
<sequence>MGIKEFVQVFWGPNTLYQLVGYDFQLLPRPYWRQVLMNAFLIFTTISGICTRIYMLMQLRELIISGDILNTFRLGVYISYAIDSNVKFLVFLLNAHSLRKIYESLAAEYPQTYSDRKLYKVNKYSFRRMRLMICAYLLVSNSILLGPMLQSISMYIIDLFRYGYANATFPYLHPTPMPYNFDYCTPRYYIPIYLSEYLNGHFCTTTNLGTDLYVSTFAGQFCMQLEYLGYSLETYEPSVENSKADCEFLMKWIRKHQLMLSLCADLNEVFGTTLLFKLVSNCTVFCIIVVQLKLEGFGWGFLNFLSFFFVTVAQFFMVCQYGQKLITISENLALSVYKNRWYNGSKEYKKLLFTIFTRAQKPAKLTARGFQPISLVTFQIVMTMTYRVFAVLQRALD</sequence>
<comment type="subcellular location">
    <subcellularLocation>
        <location evidence="1 11">Cell membrane</location>
        <topology evidence="1 11">Multi-pass membrane protein</topology>
    </subcellularLocation>
</comment>
<evidence type="ECO:0000256" key="3">
    <source>
        <dbReference type="ARBA" id="ARBA00022606"/>
    </source>
</evidence>
<dbReference type="GO" id="GO:0005549">
    <property type="term" value="F:odorant binding"/>
    <property type="evidence" value="ECO:0007669"/>
    <property type="project" value="InterPro"/>
</dbReference>
<keyword evidence="7 11" id="KW-0472">Membrane</keyword>
<feature type="transmembrane region" description="Helical" evidence="11">
    <location>
        <begin position="133"/>
        <end position="157"/>
    </location>
</feature>
<keyword evidence="4 11" id="KW-0812">Transmembrane</keyword>
<keyword evidence="3 11" id="KW-0716">Sensory transduction</keyword>
<feature type="transmembrane region" description="Helical" evidence="11">
    <location>
        <begin position="269"/>
        <end position="290"/>
    </location>
</feature>
<dbReference type="GO" id="GO:0005886">
    <property type="term" value="C:plasma membrane"/>
    <property type="evidence" value="ECO:0007669"/>
    <property type="project" value="UniProtKB-SubCell"/>
</dbReference>
<dbReference type="Pfam" id="PF02949">
    <property type="entry name" value="7tm_6"/>
    <property type="match status" value="1"/>
</dbReference>
<dbReference type="InterPro" id="IPR004117">
    <property type="entry name" value="7tm6_olfct_rcpt"/>
</dbReference>
<keyword evidence="5 11" id="KW-0552">Olfaction</keyword>
<evidence type="ECO:0000256" key="11">
    <source>
        <dbReference type="RuleBase" id="RU351113"/>
    </source>
</evidence>
<evidence type="ECO:0000256" key="1">
    <source>
        <dbReference type="ARBA" id="ARBA00004651"/>
    </source>
</evidence>
<reference evidence="12" key="1">
    <citation type="journal article" date="2022" name="Int. J. Mol. Sci.">
        <title>Identification of Candidate Chemosensory Gene Families by Head Transcriptomes Analysis in the Mexican Fruit Fly, Anastrepha ludens Loew (Diptera: Tephritidae).</title>
        <authorList>
            <person name="Segura-Leon O.L."/>
            <person name="Torres-Huerta B."/>
            <person name="Estrada-Perez A.R."/>
            <person name="Cibrian-Tovar J."/>
            <person name="Hernandez-Hernandez F.C."/>
            <person name="Cruz-Jaramillo J.L."/>
            <person name="Meza-Hernandez J.S."/>
            <person name="Sanchez-Galicia F."/>
        </authorList>
    </citation>
    <scope>NUCLEOTIDE SEQUENCE</scope>
</reference>
<evidence type="ECO:0000256" key="5">
    <source>
        <dbReference type="ARBA" id="ARBA00022725"/>
    </source>
</evidence>
<dbReference type="PANTHER" id="PTHR21137:SF44">
    <property type="entry name" value="ODORANT RECEPTOR 13A-RELATED"/>
    <property type="match status" value="1"/>
</dbReference>
<evidence type="ECO:0000256" key="10">
    <source>
        <dbReference type="ARBA" id="ARBA00038679"/>
    </source>
</evidence>
<comment type="subunit">
    <text evidence="10">Interacts with Orco. Complexes exist early in the endomembrane system in olfactory sensory neurons (OSNs), coupling these complexes to the conserved ciliary trafficking pathway.</text>
</comment>
<keyword evidence="8 11" id="KW-0675">Receptor</keyword>
<accession>A0A9E8D9Z1</accession>
<gene>
    <name evidence="12" type="primary">OR49a</name>
</gene>
<organism evidence="12">
    <name type="scientific">Anastrepha ludens</name>
    <name type="common">Mexican fruit fly</name>
    <dbReference type="NCBI Taxonomy" id="28586"/>
    <lineage>
        <taxon>Eukaryota</taxon>
        <taxon>Metazoa</taxon>
        <taxon>Ecdysozoa</taxon>
        <taxon>Arthropoda</taxon>
        <taxon>Hexapoda</taxon>
        <taxon>Insecta</taxon>
        <taxon>Pterygota</taxon>
        <taxon>Neoptera</taxon>
        <taxon>Endopterygota</taxon>
        <taxon>Diptera</taxon>
        <taxon>Brachycera</taxon>
        <taxon>Muscomorpha</taxon>
        <taxon>Tephritoidea</taxon>
        <taxon>Tephritidae</taxon>
        <taxon>Anastrepha</taxon>
    </lineage>
</organism>
<reference evidence="12" key="2">
    <citation type="submission" date="2022-05" db="EMBL/GenBank/DDBJ databases">
        <authorList>
            <person name="Segura Leon O.L."/>
            <person name="Torres Huerta B."/>
            <person name="Meza Hernandez S.J."/>
        </authorList>
    </citation>
    <scope>NUCLEOTIDE SEQUENCE</scope>
</reference>
<keyword evidence="9 11" id="KW-0807">Transducer</keyword>
<keyword evidence="6 11" id="KW-1133">Transmembrane helix</keyword>
<dbReference type="AlphaFoldDB" id="A0A9E8D9Z1"/>
<dbReference type="PANTHER" id="PTHR21137">
    <property type="entry name" value="ODORANT RECEPTOR"/>
    <property type="match status" value="1"/>
</dbReference>
<evidence type="ECO:0000256" key="6">
    <source>
        <dbReference type="ARBA" id="ARBA00022989"/>
    </source>
</evidence>
<evidence type="ECO:0000256" key="7">
    <source>
        <dbReference type="ARBA" id="ARBA00023136"/>
    </source>
</evidence>
<evidence type="ECO:0000256" key="8">
    <source>
        <dbReference type="ARBA" id="ARBA00023170"/>
    </source>
</evidence>
<dbReference type="EMBL" id="ON420008">
    <property type="protein sequence ID" value="UZH23379.1"/>
    <property type="molecule type" value="mRNA"/>
</dbReference>
<feature type="transmembrane region" description="Helical" evidence="11">
    <location>
        <begin position="35"/>
        <end position="55"/>
    </location>
</feature>
<dbReference type="GO" id="GO:0007165">
    <property type="term" value="P:signal transduction"/>
    <property type="evidence" value="ECO:0007669"/>
    <property type="project" value="UniProtKB-KW"/>
</dbReference>
<comment type="similarity">
    <text evidence="11">Belongs to the insect chemoreceptor superfamily. Heteromeric odorant receptor channel (TC 1.A.69) family.</text>
</comment>
<name>A0A9E8D9Z1_9MUSC</name>
<evidence type="ECO:0000256" key="2">
    <source>
        <dbReference type="ARBA" id="ARBA00022475"/>
    </source>
</evidence>
<evidence type="ECO:0000256" key="9">
    <source>
        <dbReference type="ARBA" id="ARBA00023224"/>
    </source>
</evidence>
<comment type="caution">
    <text evidence="11">Lacks conserved residue(s) required for the propagation of feature annotation.</text>
</comment>
<keyword evidence="2" id="KW-1003">Cell membrane</keyword>
<dbReference type="GO" id="GO:0004984">
    <property type="term" value="F:olfactory receptor activity"/>
    <property type="evidence" value="ECO:0007669"/>
    <property type="project" value="InterPro"/>
</dbReference>